<proteinExistence type="predicted"/>
<feature type="region of interest" description="Disordered" evidence="1">
    <location>
        <begin position="126"/>
        <end position="152"/>
    </location>
</feature>
<protein>
    <submittedName>
        <fullName evidence="2">Uncharacterized protein</fullName>
    </submittedName>
</protein>
<name>A0A0L8IEJ4_OCTBM</name>
<gene>
    <name evidence="2" type="ORF">OCBIM_22016062mg</name>
</gene>
<dbReference type="KEGG" id="obi:106872835"/>
<accession>A0A0L8IEJ4</accession>
<evidence type="ECO:0000313" key="2">
    <source>
        <dbReference type="EMBL" id="KOF99460.1"/>
    </source>
</evidence>
<dbReference type="AlphaFoldDB" id="A0A0L8IEJ4"/>
<dbReference type="EMBL" id="KQ415952">
    <property type="protein sequence ID" value="KOF99460.1"/>
    <property type="molecule type" value="Genomic_DNA"/>
</dbReference>
<reference evidence="2" key="1">
    <citation type="submission" date="2015-07" db="EMBL/GenBank/DDBJ databases">
        <title>MeaNS - Measles Nucleotide Surveillance Program.</title>
        <authorList>
            <person name="Tran T."/>
            <person name="Druce J."/>
        </authorList>
    </citation>
    <scope>NUCLEOTIDE SEQUENCE</scope>
    <source>
        <strain evidence="2">UCB-OBI-ISO-001</strain>
        <tissue evidence="2">Gonad</tissue>
    </source>
</reference>
<organism evidence="2">
    <name type="scientific">Octopus bimaculoides</name>
    <name type="common">California two-spotted octopus</name>
    <dbReference type="NCBI Taxonomy" id="37653"/>
    <lineage>
        <taxon>Eukaryota</taxon>
        <taxon>Metazoa</taxon>
        <taxon>Spiralia</taxon>
        <taxon>Lophotrochozoa</taxon>
        <taxon>Mollusca</taxon>
        <taxon>Cephalopoda</taxon>
        <taxon>Coleoidea</taxon>
        <taxon>Octopodiformes</taxon>
        <taxon>Octopoda</taxon>
        <taxon>Incirrata</taxon>
        <taxon>Octopodidae</taxon>
        <taxon>Octopus</taxon>
    </lineage>
</organism>
<evidence type="ECO:0000256" key="1">
    <source>
        <dbReference type="SAM" id="MobiDB-lite"/>
    </source>
</evidence>
<sequence>MFLEEIQRTLQERHLQSRSHKQFVLDKLDVSIFLAWILQQYDFSELKFASDKNYRDLSGLSNRLCQLSLVYGGNLVTSINKFSMQRLFGSPSVCCRHHKFSCLPQIADISDMCHMVELKNSVAEINNNNNNNTTNNYNTNNNYNNNNNDNNNINNNNNNNTFVRETKSFSAFTQIPCERNGSQKIWLMNENQLCFDKCSNANRNHQLCSSVSCLNKTDIDQKTLSDDSPDNLTDLKKCTCPHSPSLPLTPQPRRLSQNANQTEFEECSNYYYYYYYYYTVPPFAETISVETGETFAVHSKTLMSDSLSSASLCHHNNQPVQNERDAQIHHSRSVFPDVRSTSADLHRSFSSSCSLHVWEERLDEECNLYMLDQIQPQLQRNLENPIAKLLSTGDDMHFIPIGEELMLKVRSS</sequence>
<dbReference type="OrthoDB" id="6430699at2759"/>